<comment type="similarity">
    <text evidence="1">Belongs to the UPF0339 family. Duplicated subfamily.</text>
</comment>
<dbReference type="SUPFAM" id="SSF160113">
    <property type="entry name" value="YegP-like"/>
    <property type="match status" value="2"/>
</dbReference>
<dbReference type="RefSeq" id="WP_083725843.1">
    <property type="nucleotide sequence ID" value="NZ_FOUD01000009.1"/>
</dbReference>
<dbReference type="STRING" id="254161.SAMN05216256_1097"/>
<comment type="caution">
    <text evidence="3">The sequence shown here is derived from an EMBL/GenBank/DDBJ whole genome shotgun (WGS) entry which is preliminary data.</text>
</comment>
<dbReference type="AlphaFoldDB" id="A0A1S8DH29"/>
<evidence type="ECO:0000313" key="4">
    <source>
        <dbReference type="Proteomes" id="UP000242847"/>
    </source>
</evidence>
<organism evidence="3 4">
    <name type="scientific">Halopseudomonas pachastrellae</name>
    <dbReference type="NCBI Taxonomy" id="254161"/>
    <lineage>
        <taxon>Bacteria</taxon>
        <taxon>Pseudomonadati</taxon>
        <taxon>Pseudomonadota</taxon>
        <taxon>Gammaproteobacteria</taxon>
        <taxon>Pseudomonadales</taxon>
        <taxon>Pseudomonadaceae</taxon>
        <taxon>Halopseudomonas</taxon>
    </lineage>
</organism>
<accession>A0A1S8DH29</accession>
<evidence type="ECO:0000259" key="2">
    <source>
        <dbReference type="Pfam" id="PF07411"/>
    </source>
</evidence>
<dbReference type="InterPro" id="IPR010879">
    <property type="entry name" value="DUF1508"/>
</dbReference>
<dbReference type="Pfam" id="PF07411">
    <property type="entry name" value="DUF1508"/>
    <property type="match status" value="2"/>
</dbReference>
<keyword evidence="4" id="KW-1185">Reference proteome</keyword>
<protein>
    <recommendedName>
        <fullName evidence="2">DUF1508 domain-containing protein</fullName>
    </recommendedName>
</protein>
<dbReference type="PANTHER" id="PTHR40606:SF1">
    <property type="entry name" value="UPF0339 PROTEIN YEGP"/>
    <property type="match status" value="1"/>
</dbReference>
<proteinExistence type="inferred from homology"/>
<dbReference type="OrthoDB" id="9802792at2"/>
<reference evidence="3 4" key="1">
    <citation type="submission" date="2017-01" db="EMBL/GenBank/DDBJ databases">
        <title>Draft genome sequence of Pseudomonas pachastrellae type strain CCUG 46540T from a deep sea.</title>
        <authorList>
            <person name="Gomila M."/>
            <person name="Mulet M."/>
            <person name="Lalucat J."/>
            <person name="Garcia-Valdes E."/>
        </authorList>
    </citation>
    <scope>NUCLEOTIDE SEQUENCE [LARGE SCALE GENOMIC DNA]</scope>
    <source>
        <strain evidence="3 4">CCUG 46540</strain>
    </source>
</reference>
<feature type="domain" description="DUF1508" evidence="2">
    <location>
        <begin position="61"/>
        <end position="108"/>
    </location>
</feature>
<dbReference type="PANTHER" id="PTHR40606">
    <property type="match status" value="1"/>
</dbReference>
<evidence type="ECO:0000313" key="3">
    <source>
        <dbReference type="EMBL" id="ONM44758.1"/>
    </source>
</evidence>
<feature type="domain" description="DUF1508" evidence="2">
    <location>
        <begin position="11"/>
        <end position="57"/>
    </location>
</feature>
<name>A0A1S8DH29_9GAMM</name>
<dbReference type="Proteomes" id="UP000242847">
    <property type="component" value="Unassembled WGS sequence"/>
</dbReference>
<dbReference type="Gene3D" id="2.30.29.80">
    <property type="match status" value="1"/>
</dbReference>
<evidence type="ECO:0000256" key="1">
    <source>
        <dbReference type="ARBA" id="ARBA00007576"/>
    </source>
</evidence>
<sequence>MAGWYELSKSTDGQFRFVLKAGNAETILTSELYTTRASAENGIASVQKNCSDDGRYERKEAKDGRHFFNLKAANHQVIGTSQMYAAAANCEKGIESVKNNGTSDTIKDKTDS</sequence>
<dbReference type="EMBL" id="MUBC01000010">
    <property type="protein sequence ID" value="ONM44758.1"/>
    <property type="molecule type" value="Genomic_DNA"/>
</dbReference>
<dbReference type="InterPro" id="IPR036913">
    <property type="entry name" value="YegP-like_sf"/>
</dbReference>
<dbReference type="InterPro" id="IPR051141">
    <property type="entry name" value="UPF0339_domain"/>
</dbReference>
<gene>
    <name evidence="3" type="ORF">BXT89_06415</name>
</gene>